<dbReference type="Pfam" id="PF24827">
    <property type="entry name" value="AstE_AspA_cat"/>
    <property type="match status" value="1"/>
</dbReference>
<dbReference type="SUPFAM" id="SSF53187">
    <property type="entry name" value="Zn-dependent exopeptidases"/>
    <property type="match status" value="1"/>
</dbReference>
<dbReference type="GO" id="GO:0046872">
    <property type="term" value="F:metal ion binding"/>
    <property type="evidence" value="ECO:0007669"/>
    <property type="project" value="UniProtKB-KW"/>
</dbReference>
<evidence type="ECO:0000259" key="5">
    <source>
        <dbReference type="Pfam" id="PF24827"/>
    </source>
</evidence>
<keyword evidence="3" id="KW-0378">Hydrolase</keyword>
<dbReference type="RefSeq" id="WP_155441562.1">
    <property type="nucleotide sequence ID" value="NZ_WNLA01000021.1"/>
</dbReference>
<dbReference type="InterPro" id="IPR055438">
    <property type="entry name" value="AstE_AspA_cat"/>
</dbReference>
<dbReference type="OrthoDB" id="527673at2"/>
<comment type="cofactor">
    <cofactor evidence="1">
        <name>Zn(2+)</name>
        <dbReference type="ChEBI" id="CHEBI:29105"/>
    </cofactor>
</comment>
<dbReference type="PANTHER" id="PTHR37326:SF1">
    <property type="entry name" value="BLL3975 PROTEIN"/>
    <property type="match status" value="1"/>
</dbReference>
<dbReference type="InterPro" id="IPR053138">
    <property type="entry name" value="N-alpha-Ac-DABA_deacetylase"/>
</dbReference>
<comment type="caution">
    <text evidence="6">The sequence shown here is derived from an EMBL/GenBank/DDBJ whole genome shotgun (WGS) entry which is preliminary data.</text>
</comment>
<proteinExistence type="predicted"/>
<dbReference type="Gene3D" id="3.40.630.10">
    <property type="entry name" value="Zn peptidases"/>
    <property type="match status" value="1"/>
</dbReference>
<evidence type="ECO:0000256" key="2">
    <source>
        <dbReference type="ARBA" id="ARBA00022723"/>
    </source>
</evidence>
<evidence type="ECO:0000313" key="6">
    <source>
        <dbReference type="EMBL" id="MTW05214.1"/>
    </source>
</evidence>
<dbReference type="PANTHER" id="PTHR37326">
    <property type="entry name" value="BLL3975 PROTEIN"/>
    <property type="match status" value="1"/>
</dbReference>
<evidence type="ECO:0000256" key="1">
    <source>
        <dbReference type="ARBA" id="ARBA00001947"/>
    </source>
</evidence>
<organism evidence="6 7">
    <name type="scientific">Pseudoduganella ginsengisoli</name>
    <dbReference type="NCBI Taxonomy" id="1462440"/>
    <lineage>
        <taxon>Bacteria</taxon>
        <taxon>Pseudomonadati</taxon>
        <taxon>Pseudomonadota</taxon>
        <taxon>Betaproteobacteria</taxon>
        <taxon>Burkholderiales</taxon>
        <taxon>Oxalobacteraceae</taxon>
        <taxon>Telluria group</taxon>
        <taxon>Pseudoduganella</taxon>
    </lineage>
</organism>
<dbReference type="CDD" id="cd06250">
    <property type="entry name" value="M14_PaAOTO_like"/>
    <property type="match status" value="1"/>
</dbReference>
<accession>A0A6L6Q6Y5</accession>
<reference evidence="6 7" key="1">
    <citation type="submission" date="2019-11" db="EMBL/GenBank/DDBJ databases">
        <title>Type strains purchased from KCTC, JCM and DSMZ.</title>
        <authorList>
            <person name="Lu H."/>
        </authorList>
    </citation>
    <scope>NUCLEOTIDE SEQUENCE [LARGE SCALE GENOMIC DNA]</scope>
    <source>
        <strain evidence="6 7">KCTC 42409</strain>
    </source>
</reference>
<dbReference type="GO" id="GO:0016788">
    <property type="term" value="F:hydrolase activity, acting on ester bonds"/>
    <property type="evidence" value="ECO:0007669"/>
    <property type="project" value="InterPro"/>
</dbReference>
<keyword evidence="2" id="KW-0479">Metal-binding</keyword>
<feature type="domain" description="Succinylglutamate desuccinylase/Aspartoacylase catalytic" evidence="5">
    <location>
        <begin position="28"/>
        <end position="181"/>
    </location>
</feature>
<name>A0A6L6Q6Y5_9BURK</name>
<evidence type="ECO:0000313" key="7">
    <source>
        <dbReference type="Proteomes" id="UP000484015"/>
    </source>
</evidence>
<dbReference type="Proteomes" id="UP000484015">
    <property type="component" value="Unassembled WGS sequence"/>
</dbReference>
<sequence length="370" mass="38957">MRTEHHVISTSHGGAVQLASLHFGTPGAGKKAYLQAALHADEVPGMLVAQCLRQRLLSLEAAGKIRGEVVLVPAANPIGLAQAIQGTPLGRFDLSTGINFNRAHPHVGEALKSTLQGRLGGDPDANVREIRRQALAHIRSLQPASDAAALKQVLLSLAIDADIVLDLHCDNEAVMHVYTGTPLAGAIAPLARLLRAQAVLLATEAGGEPFDEACSRLWWELAAHFPDVPIPPACIAATVELRGEMDVGYDLARRDAGALLAYLATQGVLDADDMPLPQPLCPLTPLEGVEPLLAPHAGVLVYTRTLGERLEPGMAVADVIDPVTGATTAVRCTVGGVFFGRSAHRHVLRGMNIGKVAGHIPFRSGNLLSL</sequence>
<keyword evidence="7" id="KW-1185">Reference proteome</keyword>
<evidence type="ECO:0000256" key="4">
    <source>
        <dbReference type="ARBA" id="ARBA00022833"/>
    </source>
</evidence>
<gene>
    <name evidence="6" type="ORF">GM668_24355</name>
</gene>
<dbReference type="EMBL" id="WNLA01000021">
    <property type="protein sequence ID" value="MTW05214.1"/>
    <property type="molecule type" value="Genomic_DNA"/>
</dbReference>
<dbReference type="AlphaFoldDB" id="A0A6L6Q6Y5"/>
<keyword evidence="4" id="KW-0862">Zinc</keyword>
<protein>
    <submittedName>
        <fullName evidence="6">Deacylase</fullName>
    </submittedName>
</protein>
<evidence type="ECO:0000256" key="3">
    <source>
        <dbReference type="ARBA" id="ARBA00022801"/>
    </source>
</evidence>